<dbReference type="AlphaFoldDB" id="A0A8H7SRV8"/>
<feature type="chain" id="PRO_5034456093" evidence="1">
    <location>
        <begin position="18"/>
        <end position="69"/>
    </location>
</feature>
<evidence type="ECO:0000313" key="3">
    <source>
        <dbReference type="Proteomes" id="UP000613177"/>
    </source>
</evidence>
<name>A0A8H7SRV8_9FUNG</name>
<protein>
    <submittedName>
        <fullName evidence="2">Uncharacterized protein</fullName>
    </submittedName>
</protein>
<organism evidence="2 3">
    <name type="scientific">Thamnidium elegans</name>
    <dbReference type="NCBI Taxonomy" id="101142"/>
    <lineage>
        <taxon>Eukaryota</taxon>
        <taxon>Fungi</taxon>
        <taxon>Fungi incertae sedis</taxon>
        <taxon>Mucoromycota</taxon>
        <taxon>Mucoromycotina</taxon>
        <taxon>Mucoromycetes</taxon>
        <taxon>Mucorales</taxon>
        <taxon>Mucorineae</taxon>
        <taxon>Mucoraceae</taxon>
        <taxon>Thamnidium</taxon>
    </lineage>
</organism>
<evidence type="ECO:0000313" key="2">
    <source>
        <dbReference type="EMBL" id="KAG2233400.1"/>
    </source>
</evidence>
<feature type="signal peptide" evidence="1">
    <location>
        <begin position="1"/>
        <end position="17"/>
    </location>
</feature>
<reference evidence="2" key="1">
    <citation type="submission" date="2021-01" db="EMBL/GenBank/DDBJ databases">
        <title>Metabolic potential, ecology and presence of endohyphal bacteria is reflected in genomic diversity of Mucoromycotina.</title>
        <authorList>
            <person name="Muszewska A."/>
            <person name="Okrasinska A."/>
            <person name="Steczkiewicz K."/>
            <person name="Drgas O."/>
            <person name="Orlowska M."/>
            <person name="Perlinska-Lenart U."/>
            <person name="Aleksandrzak-Piekarczyk T."/>
            <person name="Szatraj K."/>
            <person name="Zielenkiewicz U."/>
            <person name="Pilsyk S."/>
            <person name="Malc E."/>
            <person name="Mieczkowski P."/>
            <person name="Kruszewska J.S."/>
            <person name="Biernat P."/>
            <person name="Pawlowska J."/>
        </authorList>
    </citation>
    <scope>NUCLEOTIDE SEQUENCE</scope>
    <source>
        <strain evidence="2">WA0000018081</strain>
    </source>
</reference>
<sequence>MKFTIIATFTLIATAMAQTNTTVPNPMGGTVATASITVDHPKGENAATTVDGNMLVVALTSVAAVYALI</sequence>
<dbReference type="EMBL" id="JAEPRE010000080">
    <property type="protein sequence ID" value="KAG2233400.1"/>
    <property type="molecule type" value="Genomic_DNA"/>
</dbReference>
<keyword evidence="3" id="KW-1185">Reference proteome</keyword>
<gene>
    <name evidence="2" type="ORF">INT48_007430</name>
</gene>
<dbReference type="Proteomes" id="UP000613177">
    <property type="component" value="Unassembled WGS sequence"/>
</dbReference>
<keyword evidence="1" id="KW-0732">Signal</keyword>
<accession>A0A8H7SRV8</accession>
<proteinExistence type="predicted"/>
<evidence type="ECO:0000256" key="1">
    <source>
        <dbReference type="SAM" id="SignalP"/>
    </source>
</evidence>
<comment type="caution">
    <text evidence="2">The sequence shown here is derived from an EMBL/GenBank/DDBJ whole genome shotgun (WGS) entry which is preliminary data.</text>
</comment>